<evidence type="ECO:0000256" key="1">
    <source>
        <dbReference type="SAM" id="MobiDB-lite"/>
    </source>
</evidence>
<organism evidence="2 3">
    <name type="scientific">Melipona bicolor</name>
    <dbReference type="NCBI Taxonomy" id="60889"/>
    <lineage>
        <taxon>Eukaryota</taxon>
        <taxon>Metazoa</taxon>
        <taxon>Ecdysozoa</taxon>
        <taxon>Arthropoda</taxon>
        <taxon>Hexapoda</taxon>
        <taxon>Insecta</taxon>
        <taxon>Pterygota</taxon>
        <taxon>Neoptera</taxon>
        <taxon>Endopterygota</taxon>
        <taxon>Hymenoptera</taxon>
        <taxon>Apocrita</taxon>
        <taxon>Aculeata</taxon>
        <taxon>Apoidea</taxon>
        <taxon>Anthophila</taxon>
        <taxon>Apidae</taxon>
        <taxon>Melipona</taxon>
    </lineage>
</organism>
<evidence type="ECO:0000313" key="3">
    <source>
        <dbReference type="Proteomes" id="UP001177670"/>
    </source>
</evidence>
<gene>
    <name evidence="2" type="ORF">K0M31_009630</name>
</gene>
<feature type="region of interest" description="Disordered" evidence="1">
    <location>
        <begin position="1"/>
        <end position="49"/>
    </location>
</feature>
<accession>A0AA40FNF9</accession>
<sequence length="71" mass="7915">MRETRRVSSLRRWERKGEQRREEDAPLSASPKTNQTGARLTNQRHPSATDAQLVREAGARTVDADAVDAVG</sequence>
<comment type="caution">
    <text evidence="2">The sequence shown here is derived from an EMBL/GenBank/DDBJ whole genome shotgun (WGS) entry which is preliminary data.</text>
</comment>
<proteinExistence type="predicted"/>
<dbReference type="Proteomes" id="UP001177670">
    <property type="component" value="Unassembled WGS sequence"/>
</dbReference>
<name>A0AA40FNF9_9HYME</name>
<reference evidence="2" key="1">
    <citation type="submission" date="2021-10" db="EMBL/GenBank/DDBJ databases">
        <title>Melipona bicolor Genome sequencing and assembly.</title>
        <authorList>
            <person name="Araujo N.S."/>
            <person name="Arias M.C."/>
        </authorList>
    </citation>
    <scope>NUCLEOTIDE SEQUENCE</scope>
    <source>
        <strain evidence="2">USP_2M_L1-L4_2017</strain>
        <tissue evidence="2">Whole body</tissue>
    </source>
</reference>
<evidence type="ECO:0000313" key="2">
    <source>
        <dbReference type="EMBL" id="KAK1122407.1"/>
    </source>
</evidence>
<keyword evidence="3" id="KW-1185">Reference proteome</keyword>
<dbReference type="EMBL" id="JAHYIQ010000023">
    <property type="protein sequence ID" value="KAK1122407.1"/>
    <property type="molecule type" value="Genomic_DNA"/>
</dbReference>
<dbReference type="AlphaFoldDB" id="A0AA40FNF9"/>
<feature type="compositionally biased region" description="Basic and acidic residues" evidence="1">
    <location>
        <begin position="1"/>
        <end position="24"/>
    </location>
</feature>
<protein>
    <submittedName>
        <fullName evidence="2">Uncharacterized protein</fullName>
    </submittedName>
</protein>
<feature type="compositionally biased region" description="Polar residues" evidence="1">
    <location>
        <begin position="30"/>
        <end position="49"/>
    </location>
</feature>